<dbReference type="Proteomes" id="UP000823868">
    <property type="component" value="Unassembled WGS sequence"/>
</dbReference>
<comment type="caution">
    <text evidence="1">The sequence shown here is derived from an EMBL/GenBank/DDBJ whole genome shotgun (WGS) entry which is preliminary data.</text>
</comment>
<evidence type="ECO:0000313" key="1">
    <source>
        <dbReference type="EMBL" id="HIY22414.1"/>
    </source>
</evidence>
<protein>
    <submittedName>
        <fullName evidence="1">Uncharacterized protein</fullName>
    </submittedName>
</protein>
<evidence type="ECO:0000313" key="2">
    <source>
        <dbReference type="Proteomes" id="UP000823868"/>
    </source>
</evidence>
<reference evidence="1" key="1">
    <citation type="journal article" date="2021" name="PeerJ">
        <title>Extensive microbial diversity within the chicken gut microbiome revealed by metagenomics and culture.</title>
        <authorList>
            <person name="Gilroy R."/>
            <person name="Ravi A."/>
            <person name="Getino M."/>
            <person name="Pursley I."/>
            <person name="Horton D.L."/>
            <person name="Alikhan N.F."/>
            <person name="Baker D."/>
            <person name="Gharbi K."/>
            <person name="Hall N."/>
            <person name="Watson M."/>
            <person name="Adriaenssens E.M."/>
            <person name="Foster-Nyarko E."/>
            <person name="Jarju S."/>
            <person name="Secka A."/>
            <person name="Antonio M."/>
            <person name="Oren A."/>
            <person name="Chaudhuri R.R."/>
            <person name="La Ragione R."/>
            <person name="Hildebrand F."/>
            <person name="Pallen M.J."/>
        </authorList>
    </citation>
    <scope>NUCLEOTIDE SEQUENCE</scope>
    <source>
        <strain evidence="1">ChiBcec16_6824</strain>
    </source>
</reference>
<reference evidence="1" key="2">
    <citation type="submission" date="2021-04" db="EMBL/GenBank/DDBJ databases">
        <authorList>
            <person name="Gilroy R."/>
        </authorList>
    </citation>
    <scope>NUCLEOTIDE SEQUENCE</scope>
    <source>
        <strain evidence="1">ChiBcec16_6824</strain>
    </source>
</reference>
<dbReference type="EMBL" id="DXDX01000199">
    <property type="protein sequence ID" value="HIY22414.1"/>
    <property type="molecule type" value="Genomic_DNA"/>
</dbReference>
<name>A0A9D2BZQ5_9FIRM</name>
<accession>A0A9D2BZQ5</accession>
<proteinExistence type="predicted"/>
<organism evidence="1 2">
    <name type="scientific">Candidatus Flavonifractor merdigallinarum</name>
    <dbReference type="NCBI Taxonomy" id="2838589"/>
    <lineage>
        <taxon>Bacteria</taxon>
        <taxon>Bacillati</taxon>
        <taxon>Bacillota</taxon>
        <taxon>Clostridia</taxon>
        <taxon>Eubacteriales</taxon>
        <taxon>Oscillospiraceae</taxon>
        <taxon>Flavonifractor</taxon>
    </lineage>
</organism>
<gene>
    <name evidence="1" type="ORF">H9841_11015</name>
</gene>
<sequence length="102" mass="11578">MEAELIRRCLDYGGHFSAMSHVETLLFDAESSALCAPPPNRFCAGCTCGRCVPCNTFSYGCSEAFRWGGKYIYYCPLGLVFVRLLCRTRPVGCWAGFWRDRW</sequence>
<dbReference type="AlphaFoldDB" id="A0A9D2BZQ5"/>